<keyword evidence="15" id="KW-1185">Reference proteome</keyword>
<evidence type="ECO:0000256" key="9">
    <source>
        <dbReference type="ARBA" id="ARBA00023033"/>
    </source>
</evidence>
<comment type="subcellular location">
    <subcellularLocation>
        <location evidence="1">Membrane</location>
    </subcellularLocation>
</comment>
<evidence type="ECO:0000256" key="5">
    <source>
        <dbReference type="ARBA" id="ARBA00022723"/>
    </source>
</evidence>
<feature type="transmembrane region" description="Helical" evidence="13">
    <location>
        <begin position="295"/>
        <end position="318"/>
    </location>
</feature>
<keyword evidence="9" id="KW-0503">Monooxygenase</keyword>
<dbReference type="InterPro" id="IPR002401">
    <property type="entry name" value="Cyt_P450_E_grp-I"/>
</dbReference>
<feature type="coiled-coil region" evidence="12">
    <location>
        <begin position="346"/>
        <end position="388"/>
    </location>
</feature>
<dbReference type="Gene3D" id="1.10.630.10">
    <property type="entry name" value="Cytochrome P450"/>
    <property type="match status" value="1"/>
</dbReference>
<evidence type="ECO:0000256" key="8">
    <source>
        <dbReference type="ARBA" id="ARBA00023004"/>
    </source>
</evidence>
<feature type="transmembrane region" description="Helical" evidence="13">
    <location>
        <begin position="601"/>
        <end position="628"/>
    </location>
</feature>
<dbReference type="GO" id="GO:0016705">
    <property type="term" value="F:oxidoreductase activity, acting on paired donors, with incorporation or reduction of molecular oxygen"/>
    <property type="evidence" value="ECO:0007669"/>
    <property type="project" value="InterPro"/>
</dbReference>
<evidence type="ECO:0000313" key="15">
    <source>
        <dbReference type="Proteomes" id="UP001234989"/>
    </source>
</evidence>
<evidence type="ECO:0000256" key="4">
    <source>
        <dbReference type="ARBA" id="ARBA00022692"/>
    </source>
</evidence>
<dbReference type="InterPro" id="IPR001128">
    <property type="entry name" value="Cyt_P450"/>
</dbReference>
<evidence type="ECO:0000256" key="3">
    <source>
        <dbReference type="ARBA" id="ARBA00022617"/>
    </source>
</evidence>
<evidence type="ECO:0000256" key="2">
    <source>
        <dbReference type="ARBA" id="ARBA00010617"/>
    </source>
</evidence>
<evidence type="ECO:0000256" key="10">
    <source>
        <dbReference type="ARBA" id="ARBA00023136"/>
    </source>
</evidence>
<organism evidence="14 15">
    <name type="scientific">Solanum verrucosum</name>
    <dbReference type="NCBI Taxonomy" id="315347"/>
    <lineage>
        <taxon>Eukaryota</taxon>
        <taxon>Viridiplantae</taxon>
        <taxon>Streptophyta</taxon>
        <taxon>Embryophyta</taxon>
        <taxon>Tracheophyta</taxon>
        <taxon>Spermatophyta</taxon>
        <taxon>Magnoliopsida</taxon>
        <taxon>eudicotyledons</taxon>
        <taxon>Gunneridae</taxon>
        <taxon>Pentapetalae</taxon>
        <taxon>asterids</taxon>
        <taxon>lamiids</taxon>
        <taxon>Solanales</taxon>
        <taxon>Solanaceae</taxon>
        <taxon>Solanoideae</taxon>
        <taxon>Solaneae</taxon>
        <taxon>Solanum</taxon>
    </lineage>
</organism>
<proteinExistence type="inferred from homology"/>
<dbReference type="EMBL" id="CP133616">
    <property type="protein sequence ID" value="WMV28010.1"/>
    <property type="molecule type" value="Genomic_DNA"/>
</dbReference>
<dbReference type="InterPro" id="IPR017972">
    <property type="entry name" value="Cyt_P450_CS"/>
</dbReference>
<comment type="similarity">
    <text evidence="2">Belongs to the cytochrome P450 family.</text>
</comment>
<feature type="binding site" description="axial binding residue" evidence="11">
    <location>
        <position position="1058"/>
    </location>
    <ligand>
        <name>heme</name>
        <dbReference type="ChEBI" id="CHEBI:30413"/>
    </ligand>
    <ligandPart>
        <name>Fe</name>
        <dbReference type="ChEBI" id="CHEBI:18248"/>
    </ligandPart>
</feature>
<evidence type="ECO:0008006" key="16">
    <source>
        <dbReference type="Google" id="ProtNLM"/>
    </source>
</evidence>
<keyword evidence="12" id="KW-0175">Coiled coil</keyword>
<dbReference type="Proteomes" id="UP001234989">
    <property type="component" value="Chromosome 5"/>
</dbReference>
<feature type="coiled-coil region" evidence="12">
    <location>
        <begin position="532"/>
        <end position="573"/>
    </location>
</feature>
<dbReference type="GO" id="GO:0020037">
    <property type="term" value="F:heme binding"/>
    <property type="evidence" value="ECO:0007669"/>
    <property type="project" value="InterPro"/>
</dbReference>
<keyword evidence="8 11" id="KW-0408">Iron</keyword>
<reference evidence="14" key="1">
    <citation type="submission" date="2023-08" db="EMBL/GenBank/DDBJ databases">
        <title>A de novo genome assembly of Solanum verrucosum Schlechtendal, a Mexican diploid species geographically isolated from the other diploid A-genome species in potato relatives.</title>
        <authorList>
            <person name="Hosaka K."/>
        </authorList>
    </citation>
    <scope>NUCLEOTIDE SEQUENCE</scope>
    <source>
        <tissue evidence="14">Young leaves</tissue>
    </source>
</reference>
<keyword evidence="4 13" id="KW-0812">Transmembrane</keyword>
<dbReference type="InterPro" id="IPR050665">
    <property type="entry name" value="Cytochrome_P450_Monooxygen"/>
</dbReference>
<dbReference type="GO" id="GO:0016020">
    <property type="term" value="C:membrane"/>
    <property type="evidence" value="ECO:0007669"/>
    <property type="project" value="UniProtKB-SubCell"/>
</dbReference>
<dbReference type="InterPro" id="IPR036396">
    <property type="entry name" value="Cyt_P450_sf"/>
</dbReference>
<keyword evidence="5 11" id="KW-0479">Metal-binding</keyword>
<name>A0AAF0QST7_SOLVR</name>
<feature type="transmembrane region" description="Helical" evidence="13">
    <location>
        <begin position="21"/>
        <end position="37"/>
    </location>
</feature>
<gene>
    <name evidence="14" type="ORF">MTR67_021395</name>
</gene>
<evidence type="ECO:0000256" key="13">
    <source>
        <dbReference type="SAM" id="Phobius"/>
    </source>
</evidence>
<comment type="cofactor">
    <cofactor evidence="11">
        <name>heme</name>
        <dbReference type="ChEBI" id="CHEBI:30413"/>
    </cofactor>
</comment>
<evidence type="ECO:0000256" key="11">
    <source>
        <dbReference type="PIRSR" id="PIRSR602401-1"/>
    </source>
</evidence>
<dbReference type="PRINTS" id="PR00385">
    <property type="entry name" value="P450"/>
</dbReference>
<keyword evidence="7" id="KW-0560">Oxidoreductase</keyword>
<dbReference type="PANTHER" id="PTHR24282:SF192">
    <property type="entry name" value="CYTOCHROME P450 CYP749A22-LIKE"/>
    <property type="match status" value="1"/>
</dbReference>
<dbReference type="AlphaFoldDB" id="A0AAF0QST7"/>
<evidence type="ECO:0000256" key="6">
    <source>
        <dbReference type="ARBA" id="ARBA00022989"/>
    </source>
</evidence>
<evidence type="ECO:0000313" key="14">
    <source>
        <dbReference type="EMBL" id="WMV28010.1"/>
    </source>
</evidence>
<feature type="transmembrane region" description="Helical" evidence="13">
    <location>
        <begin position="43"/>
        <end position="62"/>
    </location>
</feature>
<feature type="transmembrane region" description="Helical" evidence="13">
    <location>
        <begin position="230"/>
        <end position="252"/>
    </location>
</feature>
<dbReference type="GO" id="GO:0005506">
    <property type="term" value="F:iron ion binding"/>
    <property type="evidence" value="ECO:0007669"/>
    <property type="project" value="InterPro"/>
</dbReference>
<dbReference type="PANTHER" id="PTHR24282">
    <property type="entry name" value="CYTOCHROME P450 FAMILY MEMBER"/>
    <property type="match status" value="1"/>
</dbReference>
<evidence type="ECO:0000256" key="1">
    <source>
        <dbReference type="ARBA" id="ARBA00004370"/>
    </source>
</evidence>
<protein>
    <recommendedName>
        <fullName evidence="16">Cytochrome P450</fullName>
    </recommendedName>
</protein>
<keyword evidence="3 11" id="KW-0349">Heme</keyword>
<accession>A0AAF0QST7</accession>
<dbReference type="Pfam" id="PF00067">
    <property type="entry name" value="p450"/>
    <property type="match status" value="1"/>
</dbReference>
<dbReference type="GO" id="GO:0004497">
    <property type="term" value="F:monooxygenase activity"/>
    <property type="evidence" value="ECO:0007669"/>
    <property type="project" value="UniProtKB-KW"/>
</dbReference>
<keyword evidence="10 13" id="KW-0472">Membrane</keyword>
<dbReference type="SUPFAM" id="SSF48264">
    <property type="entry name" value="Cytochrome P450"/>
    <property type="match status" value="1"/>
</dbReference>
<dbReference type="PRINTS" id="PR00463">
    <property type="entry name" value="EP450I"/>
</dbReference>
<evidence type="ECO:0000256" key="7">
    <source>
        <dbReference type="ARBA" id="ARBA00023002"/>
    </source>
</evidence>
<evidence type="ECO:0000256" key="12">
    <source>
        <dbReference type="SAM" id="Coils"/>
    </source>
</evidence>
<sequence>MKSVNFVINGCGQVINFVGQLLLNSINFVWGLILNLVNFGGELLNFVWGLILNLVNFGAELLPKVLNFIGQLILNLVDVAGKLVLNLVDLAGQLLNFVAEQLPKLVNFAGKQVLYLVDFGGELILNLVNFGGEWLPKLVNFGGRLILNLVNFGGRLILNLVNFCWELLLNLVNFTGRLLMNLVDFGWELIPKVVNFGEQLLSKLLNICWQLILNLVNLGRELVNFGGELLMKLVNFGGLVLLWLKIFTWQVLLTVKNFGWQVLVTLKRFSRQALVILEDFCGQALVNWFERINHWFHVALPYLITIALFISLFVYYCYCQRRLLLKVMMYCYLMCFLHTQEEEAKKVKLQKREKAESDRLLELEKRKKQRLEEMRETKKKDVENMKLKERIRDKVGKELSMLEMTCHDMASLLRGLGITVGGGTIHEDGNFVYRHFNVNSCTQMQRTVLFPGLVVISSVTDDEFATATEFDKFCWTTDTESSRYCWETAIEPGKFWRATVIEPGRLWCEIATEAALYICCCNLHGRLLLKVMEEEEKKLRLLKRKKAESMRLSEMEKRQKQRVEEMRETQKKELQNMASVLHGLGITVGNGTSHEMDIGKLILLFFFTTLCFYLLWTLVKFVYLVWWMPLQTQIKMSSQGIKGPSYSFPHGNTKDISLMRSQTMDKPMVDISHDIFSRIQPHVHTWTRMYGRNFLTWHGSKPYLFVTEPELIKEILSNKEDTYPKMDMEGYAKKLLGEALITNEGEKWVKVRKLANHTFHAESLKRMVPEMSESVQKMLERWKEHEGKEFDVFKDFGLLTTEVISRTAFGSSYMEGKHIFEMVAKLTAITVKNVYTVRFPGISWLIRTDDEIEAEKLERGIKNSILELVSKREKGKDEMYEKFGNDYLGQLMKLLNESDTNKSITIDQMIDEVRTLYGAGHLTTTSLLGWSVFLLALHPEWQEKARKEVVAFCGLENPTSDAIARLRTMNMIINECMRLYPPVITVTRKVEREVRLGSMTLPANMTIFMPILALHHDPRIWGEDVHVFKPERFAEGVAKATNNNAAAFFPFGSGPRTCVGLNFTTNEAKITLSMILQRYKFTLSPNYVHYPSDIFLLTPKDGVKVVLESI</sequence>
<dbReference type="PROSITE" id="PS00086">
    <property type="entry name" value="CYTOCHROME_P450"/>
    <property type="match status" value="1"/>
</dbReference>
<keyword evidence="6 13" id="KW-1133">Transmembrane helix</keyword>